<dbReference type="CDD" id="cd00093">
    <property type="entry name" value="HTH_XRE"/>
    <property type="match status" value="1"/>
</dbReference>
<dbReference type="GO" id="GO:0003677">
    <property type="term" value="F:DNA binding"/>
    <property type="evidence" value="ECO:0007669"/>
    <property type="project" value="InterPro"/>
</dbReference>
<dbReference type="EMBL" id="CP035704">
    <property type="protein sequence ID" value="QBB71011.1"/>
    <property type="molecule type" value="Genomic_DNA"/>
</dbReference>
<dbReference type="SUPFAM" id="SSF47413">
    <property type="entry name" value="lambda repressor-like DNA-binding domains"/>
    <property type="match status" value="1"/>
</dbReference>
<keyword evidence="4" id="KW-1185">Reference proteome</keyword>
<dbReference type="Pfam" id="PF01381">
    <property type="entry name" value="HTH_3"/>
    <property type="match status" value="1"/>
</dbReference>
<proteinExistence type="predicted"/>
<evidence type="ECO:0000313" key="4">
    <source>
        <dbReference type="Proteomes" id="UP000291562"/>
    </source>
</evidence>
<dbReference type="OrthoDB" id="7595480at2"/>
<sequence length="117" mass="13046">MKIESQLTDEVLLKLTGERLARLRLSKNLTQEQLAQQAGLGLRTVQRLELGVAATRLSGFLRVCRVLGLAERFAALVPEQTASPMELLKQQGRKRQRASGKPAATRKPKAWTWGEPE</sequence>
<gene>
    <name evidence="3" type="ORF">ELE36_11995</name>
</gene>
<feature type="region of interest" description="Disordered" evidence="1">
    <location>
        <begin position="86"/>
        <end position="117"/>
    </location>
</feature>
<feature type="domain" description="HTH cro/C1-type" evidence="2">
    <location>
        <begin position="20"/>
        <end position="73"/>
    </location>
</feature>
<evidence type="ECO:0000256" key="1">
    <source>
        <dbReference type="SAM" id="MobiDB-lite"/>
    </source>
</evidence>
<protein>
    <submittedName>
        <fullName evidence="3">XRE family transcriptional regulator</fullName>
    </submittedName>
</protein>
<organism evidence="3 4">
    <name type="scientific">Pseudolysobacter antarcticus</name>
    <dbReference type="NCBI Taxonomy" id="2511995"/>
    <lineage>
        <taxon>Bacteria</taxon>
        <taxon>Pseudomonadati</taxon>
        <taxon>Pseudomonadota</taxon>
        <taxon>Gammaproteobacteria</taxon>
        <taxon>Lysobacterales</taxon>
        <taxon>Rhodanobacteraceae</taxon>
        <taxon>Pseudolysobacter</taxon>
    </lineage>
</organism>
<dbReference type="InterPro" id="IPR010982">
    <property type="entry name" value="Lambda_DNA-bd_dom_sf"/>
</dbReference>
<dbReference type="InterPro" id="IPR001387">
    <property type="entry name" value="Cro/C1-type_HTH"/>
</dbReference>
<dbReference type="RefSeq" id="WP_129833597.1">
    <property type="nucleotide sequence ID" value="NZ_CP035704.1"/>
</dbReference>
<dbReference type="SMART" id="SM00530">
    <property type="entry name" value="HTH_XRE"/>
    <property type="match status" value="1"/>
</dbReference>
<dbReference type="AlphaFoldDB" id="A0A411HKI9"/>
<dbReference type="PROSITE" id="PS50943">
    <property type="entry name" value="HTH_CROC1"/>
    <property type="match status" value="1"/>
</dbReference>
<dbReference type="KEGG" id="xbc:ELE36_11995"/>
<dbReference type="Gene3D" id="1.10.260.40">
    <property type="entry name" value="lambda repressor-like DNA-binding domains"/>
    <property type="match status" value="1"/>
</dbReference>
<feature type="compositionally biased region" description="Basic residues" evidence="1">
    <location>
        <begin position="91"/>
        <end position="109"/>
    </location>
</feature>
<evidence type="ECO:0000259" key="2">
    <source>
        <dbReference type="PROSITE" id="PS50943"/>
    </source>
</evidence>
<accession>A0A411HKI9</accession>
<reference evidence="3 4" key="1">
    <citation type="submission" date="2019-01" db="EMBL/GenBank/DDBJ databases">
        <title>Pseudolysobacter antarctica gen. nov., sp. nov., isolated from Fildes Peninsula, Antarctica.</title>
        <authorList>
            <person name="Wei Z."/>
            <person name="Peng F."/>
        </authorList>
    </citation>
    <scope>NUCLEOTIDE SEQUENCE [LARGE SCALE GENOMIC DNA]</scope>
    <source>
        <strain evidence="3 4">AQ6-296</strain>
    </source>
</reference>
<name>A0A411HKI9_9GAMM</name>
<evidence type="ECO:0000313" key="3">
    <source>
        <dbReference type="EMBL" id="QBB71011.1"/>
    </source>
</evidence>
<dbReference type="Proteomes" id="UP000291562">
    <property type="component" value="Chromosome"/>
</dbReference>